<protein>
    <submittedName>
        <fullName evidence="1">DnaB-like replicative helicase</fullName>
    </submittedName>
</protein>
<dbReference type="Proteomes" id="UP000503286">
    <property type="component" value="Segment"/>
</dbReference>
<reference evidence="1" key="1">
    <citation type="submission" date="2020-03" db="EMBL/GenBank/DDBJ databases">
        <title>Complete genome sequence of Aeromonas phage PS.</title>
        <authorList>
            <person name="Tagunde S.N."/>
            <person name="Newase S.K."/>
            <person name="Nagar V."/>
            <person name="Kapadnis B.P."/>
            <person name="Pandit S.V."/>
        </authorList>
    </citation>
    <scope>NUCLEOTIDE SEQUENCE</scope>
</reference>
<accession>A0AC61ZUB3</accession>
<keyword evidence="2" id="KW-1185">Reference proteome</keyword>
<evidence type="ECO:0000313" key="2">
    <source>
        <dbReference type="Proteomes" id="UP000503286"/>
    </source>
</evidence>
<name>A0AC61ZUB3_9CAUD</name>
<sequence length="430" mass="47582">MDLTLLQALSHRDRYKALKNAVPHDMFDSSTVGLLSWYGIFFDSYPDRAQIDPDALFTLMKLRANLDADQAAVTAKVIDQLKKPVAKDLIQGLVSQLEEVAYVGKVGSLLAKYNNGEDVDVTFELQQLTAETRRRMQTVGAAQWASADVLEYIEKTEDESGFKLKFLPALASNLRGLRPGDNIALAAPTDKGKTSFLMNMAADIAHQAKDTVLYKDRPLLFLVNEGQAEVLTPRMYQTVAKVNRTKLKELAVSGELYDLYIKHVGRRDAIRFVNVHGQSIAQIARIIEAHKPYCVITDMTGRIRATGNTAGMNDISQLEAVWNSMREMAAIYDFLHIGTVQVSAEGFDMMFPPLSAMQNSKTGIQTTLDLAIFMGAVNAENMDFIRGISCPKNKCASTGVKGKIQFEVLFDPEVNQWSEMGTSGAVPKAR</sequence>
<proteinExistence type="predicted"/>
<dbReference type="EMBL" id="MT259468">
    <property type="protein sequence ID" value="XPQ50158.1"/>
    <property type="molecule type" value="Genomic_DNA"/>
</dbReference>
<evidence type="ECO:0000313" key="1">
    <source>
        <dbReference type="EMBL" id="XPQ50158.1"/>
    </source>
</evidence>
<organism evidence="1 2">
    <name type="scientific">Aeromonas phage PS</name>
    <dbReference type="NCBI Taxonomy" id="2723762"/>
    <lineage>
        <taxon>Viruses</taxon>
        <taxon>Duplodnaviria</taxon>
        <taxon>Heunggongvirae</taxon>
        <taxon>Uroviricota</taxon>
        <taxon>Caudoviricetes</taxon>
        <taxon>Autographivirales</taxon>
        <taxon>Autoscriptoviridae</taxon>
        <taxon>Savitribaivirus</taxon>
        <taxon>Savitribaivirus PS</taxon>
    </lineage>
</organism>